<dbReference type="Proteomes" id="UP000307087">
    <property type="component" value="Unassembled WGS sequence"/>
</dbReference>
<feature type="domain" description="Pyrrolo-quinoline quinone repeat" evidence="2">
    <location>
        <begin position="48"/>
        <end position="167"/>
    </location>
</feature>
<organism evidence="3 4">
    <name type="scientific">Nocardioides caeni</name>
    <dbReference type="NCBI Taxonomy" id="574700"/>
    <lineage>
        <taxon>Bacteria</taxon>
        <taxon>Bacillati</taxon>
        <taxon>Actinomycetota</taxon>
        <taxon>Actinomycetes</taxon>
        <taxon>Propionibacteriales</taxon>
        <taxon>Nocardioidaceae</taxon>
        <taxon>Nocardioides</taxon>
    </lineage>
</organism>
<feature type="signal peptide" evidence="1">
    <location>
        <begin position="1"/>
        <end position="24"/>
    </location>
</feature>
<proteinExistence type="predicted"/>
<feature type="chain" id="PRO_5038664300" description="Pyrrolo-quinoline quinone repeat domain-containing protein" evidence="1">
    <location>
        <begin position="25"/>
        <end position="788"/>
    </location>
</feature>
<keyword evidence="1" id="KW-0732">Signal</keyword>
<dbReference type="PROSITE" id="PS51257">
    <property type="entry name" value="PROKAR_LIPOPROTEIN"/>
    <property type="match status" value="1"/>
</dbReference>
<gene>
    <name evidence="3" type="ORF">E9934_18545</name>
</gene>
<name>A0A4S8MZG6_9ACTN</name>
<accession>A0A4S8MZG6</accession>
<comment type="caution">
    <text evidence="3">The sequence shown here is derived from an EMBL/GenBank/DDBJ whole genome shotgun (WGS) entry which is preliminary data.</text>
</comment>
<dbReference type="OrthoDB" id="3453891at2"/>
<evidence type="ECO:0000313" key="3">
    <source>
        <dbReference type="EMBL" id="THV08877.1"/>
    </source>
</evidence>
<evidence type="ECO:0000313" key="4">
    <source>
        <dbReference type="Proteomes" id="UP000307087"/>
    </source>
</evidence>
<dbReference type="RefSeq" id="WP_136564390.1">
    <property type="nucleotide sequence ID" value="NZ_STGW01000022.1"/>
</dbReference>
<reference evidence="3 4" key="1">
    <citation type="journal article" date="2009" name="Int. J. Syst. Evol. Microbiol.">
        <title>Nocardioides caeni sp. nov., isolated from wastewater.</title>
        <authorList>
            <person name="Yoon J.H."/>
            <person name="Kang S.J."/>
            <person name="Park S."/>
            <person name="Kim W."/>
            <person name="Oh T.K."/>
        </authorList>
    </citation>
    <scope>NUCLEOTIDE SEQUENCE [LARGE SCALE GENOMIC DNA]</scope>
    <source>
        <strain evidence="3 4">DSM 23134</strain>
    </source>
</reference>
<dbReference type="EMBL" id="STGW01000022">
    <property type="protein sequence ID" value="THV08877.1"/>
    <property type="molecule type" value="Genomic_DNA"/>
</dbReference>
<evidence type="ECO:0000259" key="2">
    <source>
        <dbReference type="Pfam" id="PF13360"/>
    </source>
</evidence>
<dbReference type="InterPro" id="IPR015943">
    <property type="entry name" value="WD40/YVTN_repeat-like_dom_sf"/>
</dbReference>
<keyword evidence="4" id="KW-1185">Reference proteome</keyword>
<dbReference type="InterPro" id="IPR002372">
    <property type="entry name" value="PQQ_rpt_dom"/>
</dbReference>
<sequence length="788" mass="83346">MIGRLKLWAALTALAILLTGCTGGEEPGASSPARATEAARVPELPEAWTSTAVDPYRIRSVLAVGDVVLVSTDRTVVALDAATGERQWRLPSVGVCGRPEPTGDGRVVVALSPRGEAKGRQRRAECTTLALVDAGSGKVAWQRNVGSIWGNTDGEQHAIAVGRRAITAREDTVCGGLRRFDLRTGRPLPSLAPVGNDGYACDSWAFDGRWIAQEETPDFGDADVLTPYDADSGRRVFSRPFPDLALGEHIYSADPLVLDISDHGHRLLWTVDPTNGKLLEPISEQWTDNRFDTDTAPLGMDGDTVLVDHGSQVSGYSLAGLSGGTPVTTAFPANGQFLGTGDGLIAATQLVDDGALGQMVLTRHAADDVADVEVLGATEGRTFAGVAGDLVLVQAQEELVAHALPAPGAGPDVPEDLDIPWDVEPALQGYDESRWEDGDVRPGDVEDCRLSDATLRTLGFHRLDLPRPARCEWVETVEPHGTRRELSITTIVGGPLAGDGGNATDEARERLASIHRNGVAGSAIFDPLATKAVRLPGVGDEAWLVHGAGLGARDTNVGLLVRVRNVVVHLTMQQTTESYETSGLATPYAIEEGAWAALEETFEGAGLTLTRPTPDVPDVPALKRRPDLCRLLGPSVAGLVPGVAGKDLRPKGDAERRVAGCAWNTGGADGNHDGVQVSLHATASSTLTGTSGVGLARRAWTYTAKALDDADDNRTVDGLGERARVVGWDATWLQGRVGDAKKWQAARVDVRRRNLTVTVVVQLHGLSTDTLEERAIALARDALATQGG</sequence>
<dbReference type="AlphaFoldDB" id="A0A4S8MZG6"/>
<protein>
    <recommendedName>
        <fullName evidence="2">Pyrrolo-quinoline quinone repeat domain-containing protein</fullName>
    </recommendedName>
</protein>
<dbReference type="SUPFAM" id="SSF50998">
    <property type="entry name" value="Quinoprotein alcohol dehydrogenase-like"/>
    <property type="match status" value="1"/>
</dbReference>
<evidence type="ECO:0000256" key="1">
    <source>
        <dbReference type="SAM" id="SignalP"/>
    </source>
</evidence>
<dbReference type="Gene3D" id="2.130.10.10">
    <property type="entry name" value="YVTN repeat-like/Quinoprotein amine dehydrogenase"/>
    <property type="match status" value="1"/>
</dbReference>
<dbReference type="InterPro" id="IPR011047">
    <property type="entry name" value="Quinoprotein_ADH-like_sf"/>
</dbReference>
<dbReference type="Pfam" id="PF13360">
    <property type="entry name" value="PQQ_2"/>
    <property type="match status" value="1"/>
</dbReference>